<dbReference type="InterPro" id="IPR024953">
    <property type="entry name" value="PP_kinase_middle"/>
</dbReference>
<feature type="binding site" evidence="6">
    <location>
        <position position="601"/>
    </location>
    <ligand>
        <name>ATP</name>
        <dbReference type="ChEBI" id="CHEBI:30616"/>
    </ligand>
</feature>
<dbReference type="SUPFAM" id="SSF143724">
    <property type="entry name" value="PHP14-like"/>
    <property type="match status" value="1"/>
</dbReference>
<feature type="binding site" evidence="6">
    <location>
        <position position="53"/>
    </location>
    <ligand>
        <name>ATP</name>
        <dbReference type="ChEBI" id="CHEBI:30616"/>
    </ligand>
</feature>
<keyword evidence="2 6" id="KW-0808">Transferase</keyword>
<dbReference type="EMBL" id="JRQD01000003">
    <property type="protein sequence ID" value="KGM06800.1"/>
    <property type="molecule type" value="Genomic_DNA"/>
</dbReference>
<dbReference type="GO" id="GO:0046872">
    <property type="term" value="F:metal ion binding"/>
    <property type="evidence" value="ECO:0007669"/>
    <property type="project" value="UniProtKB-KW"/>
</dbReference>
<evidence type="ECO:0000259" key="9">
    <source>
        <dbReference type="Pfam" id="PF13089"/>
    </source>
</evidence>
<dbReference type="EC" id="2.7.4.1" evidence="6 7"/>
<feature type="domain" description="Polyphosphate kinase middle" evidence="8">
    <location>
        <begin position="130"/>
        <end position="310"/>
    </location>
</feature>
<dbReference type="Pfam" id="PF13090">
    <property type="entry name" value="PP_kinase_C"/>
    <property type="match status" value="1"/>
</dbReference>
<keyword evidence="3 6" id="KW-0547">Nucleotide-binding</keyword>
<comment type="catalytic activity">
    <reaction evidence="6 7">
        <text>[phosphate](n) + ATP = [phosphate](n+1) + ADP</text>
        <dbReference type="Rhea" id="RHEA:19573"/>
        <dbReference type="Rhea" id="RHEA-COMP:9859"/>
        <dbReference type="Rhea" id="RHEA-COMP:14280"/>
        <dbReference type="ChEBI" id="CHEBI:16838"/>
        <dbReference type="ChEBI" id="CHEBI:30616"/>
        <dbReference type="ChEBI" id="CHEBI:456216"/>
        <dbReference type="EC" id="2.7.4.1"/>
    </reaction>
</comment>
<dbReference type="InterPro" id="IPR036830">
    <property type="entry name" value="PP_kinase_middle_dom_sf"/>
</dbReference>
<dbReference type="Gene3D" id="1.20.58.310">
    <property type="entry name" value="Polyphosphate kinase N-terminal domain"/>
    <property type="match status" value="1"/>
</dbReference>
<dbReference type="GO" id="GO:0009358">
    <property type="term" value="C:polyphosphate kinase complex"/>
    <property type="evidence" value="ECO:0007669"/>
    <property type="project" value="InterPro"/>
</dbReference>
<evidence type="ECO:0000313" key="13">
    <source>
        <dbReference type="Proteomes" id="UP000029999"/>
    </source>
</evidence>
<comment type="cofactor">
    <cofactor evidence="6">
        <name>Mg(2+)</name>
        <dbReference type="ChEBI" id="CHEBI:18420"/>
    </cofactor>
</comment>
<evidence type="ECO:0000259" key="10">
    <source>
        <dbReference type="Pfam" id="PF13090"/>
    </source>
</evidence>
<dbReference type="Gene3D" id="3.30.870.10">
    <property type="entry name" value="Endonuclease Chain A"/>
    <property type="match status" value="2"/>
</dbReference>
<dbReference type="InterPro" id="IPR025200">
    <property type="entry name" value="PPK_C_dom2"/>
</dbReference>
<dbReference type="InterPro" id="IPR036832">
    <property type="entry name" value="PPK_N_dom_sf"/>
</dbReference>
<dbReference type="Pfam" id="PF02503">
    <property type="entry name" value="PP_kinase"/>
    <property type="match status" value="1"/>
</dbReference>
<dbReference type="GO" id="GO:0008976">
    <property type="term" value="F:polyphosphate kinase activity"/>
    <property type="evidence" value="ECO:0007669"/>
    <property type="project" value="UniProtKB-UniRule"/>
</dbReference>
<dbReference type="InterPro" id="IPR003414">
    <property type="entry name" value="PP_kinase"/>
</dbReference>
<dbReference type="GO" id="GO:0005524">
    <property type="term" value="F:ATP binding"/>
    <property type="evidence" value="ECO:0007669"/>
    <property type="project" value="UniProtKB-KW"/>
</dbReference>
<reference evidence="12 13" key="1">
    <citation type="submission" date="2014-09" db="EMBL/GenBank/DDBJ databases">
        <authorList>
            <person name="Grob C."/>
            <person name="Taubert M."/>
            <person name="Howat A.M."/>
            <person name="Burns O.J."/>
            <person name="Dixon J.L."/>
            <person name="Chen Y."/>
            <person name="Murrell J.C."/>
        </authorList>
    </citation>
    <scope>NUCLEOTIDE SEQUENCE [LARGE SCALE GENOMIC DNA]</scope>
    <source>
        <strain evidence="12">L4</strain>
    </source>
</reference>
<dbReference type="GO" id="GO:0006799">
    <property type="term" value="P:polyphosphate biosynthetic process"/>
    <property type="evidence" value="ECO:0007669"/>
    <property type="project" value="UniProtKB-UniRule"/>
</dbReference>
<evidence type="ECO:0000313" key="12">
    <source>
        <dbReference type="EMBL" id="KGM06800.1"/>
    </source>
</evidence>
<feature type="active site" description="Phosphohistidine intermediate" evidence="6">
    <location>
        <position position="444"/>
    </location>
</feature>
<dbReference type="Pfam" id="PF13089">
    <property type="entry name" value="PP_kinase_N"/>
    <property type="match status" value="1"/>
</dbReference>
<dbReference type="InterPro" id="IPR025198">
    <property type="entry name" value="PPK_N_dom"/>
</dbReference>
<feature type="domain" description="Polyphosphate kinase C-terminal" evidence="11">
    <location>
        <begin position="340"/>
        <end position="502"/>
    </location>
</feature>
<dbReference type="STRING" id="392484.LP43_1292"/>
<keyword evidence="4 6" id="KW-0418">Kinase</keyword>
<dbReference type="RefSeq" id="WP_036313387.1">
    <property type="nucleotide sequence ID" value="NZ_JRQD01000003.1"/>
</dbReference>
<dbReference type="SUPFAM" id="SSF56024">
    <property type="entry name" value="Phospholipase D/nuclease"/>
    <property type="match status" value="2"/>
</dbReference>
<feature type="binding site" evidence="6">
    <location>
        <position position="414"/>
    </location>
    <ligand>
        <name>Mg(2+)</name>
        <dbReference type="ChEBI" id="CHEBI:18420"/>
    </ligand>
</feature>
<dbReference type="CDD" id="cd09165">
    <property type="entry name" value="PLDc_PaPPK1_C1_like"/>
    <property type="match status" value="1"/>
</dbReference>
<comment type="PTM">
    <text evidence="6 7">An intermediate of this reaction is the autophosphorylated ppk in which a phosphate is covalently linked to a histidine residue through a N-P bond.</text>
</comment>
<dbReference type="CDD" id="cd09168">
    <property type="entry name" value="PLDc_PaPPK1_C2_like"/>
    <property type="match status" value="1"/>
</dbReference>
<dbReference type="InterPro" id="IPR041108">
    <property type="entry name" value="PP_kinase_C_1"/>
</dbReference>
<feature type="domain" description="Polyphosphate kinase N-terminal" evidence="9">
    <location>
        <begin position="15"/>
        <end position="120"/>
    </location>
</feature>
<dbReference type="NCBIfam" id="TIGR03705">
    <property type="entry name" value="poly_P_kin"/>
    <property type="match status" value="1"/>
</dbReference>
<comment type="function">
    <text evidence="6 7">Catalyzes the reversible transfer of the terminal phosphate of ATP to form a long-chain polyphosphate (polyP).</text>
</comment>
<keyword evidence="6" id="KW-0479">Metal-binding</keyword>
<evidence type="ECO:0000256" key="2">
    <source>
        <dbReference type="ARBA" id="ARBA00022679"/>
    </source>
</evidence>
<keyword evidence="5 6" id="KW-0067">ATP-binding</keyword>
<dbReference type="PIRSF" id="PIRSF015589">
    <property type="entry name" value="PP_kinase"/>
    <property type="match status" value="1"/>
</dbReference>
<dbReference type="Proteomes" id="UP000029999">
    <property type="component" value="Unassembled WGS sequence"/>
</dbReference>
<dbReference type="SUPFAM" id="SSF140356">
    <property type="entry name" value="PPK N-terminal domain-like"/>
    <property type="match status" value="1"/>
</dbReference>
<evidence type="ECO:0000256" key="4">
    <source>
        <dbReference type="ARBA" id="ARBA00022777"/>
    </source>
</evidence>
<name>A0A0A0BG23_9GAMM</name>
<evidence type="ECO:0000256" key="6">
    <source>
        <dbReference type="HAMAP-Rule" id="MF_00347"/>
    </source>
</evidence>
<comment type="similarity">
    <text evidence="6 7">Belongs to the polyphosphate kinase 1 (PPK1) family.</text>
</comment>
<dbReference type="Pfam" id="PF17941">
    <property type="entry name" value="PP_kinase_C_1"/>
    <property type="match status" value="1"/>
</dbReference>
<dbReference type="PANTHER" id="PTHR30218:SF0">
    <property type="entry name" value="POLYPHOSPHATE KINASE"/>
    <property type="match status" value="1"/>
</dbReference>
<feature type="binding site" evidence="6">
    <location>
        <position position="477"/>
    </location>
    <ligand>
        <name>ATP</name>
        <dbReference type="ChEBI" id="CHEBI:30616"/>
    </ligand>
</feature>
<evidence type="ECO:0000259" key="11">
    <source>
        <dbReference type="Pfam" id="PF17941"/>
    </source>
</evidence>
<sequence length="695" mass="78882">MKQEVTVDLNNPALYINRELGLLEFNWRVLQQALDTNVPLLERLNYLCISSTNLDEFFEVRVAGLIQQIEIGDPYLEADQITAQECLKLINQRAHELVEEQYKILNEVLLPELEQEAIQILPRSQWTDEHNKWLKKYFREEILPILSPMGLDSAHPFPRLLNKSLNFIVSLVGKDAFGRDRGYAILQAPRALPRVIQLPEDVCNEGEYKFVFLSSIIHAFAEDLFFGMKVKGCYQFRVTRNSDLAIDTEETSDLLATIADELTLRNYGDEVRLEIAHNCPEDMVEFLRNECAMESDNVYLVNGPVNLSRIQAVSSLVDRPDLKFKPFSQGRPAGLSTDTDIFAALRKQDMLLHHPYQSFTPIIELLKQAATDTSVLAIKQTLYRTGAKSPIVDALVSAAQAGKEVTVVIELRARFDEEANVALAARLQEAGAHVVYGIVGYKTHAKMMLVLRRENGKLRRYAHLGTGNYHRSTSRIYTDYGLLTSDKQIGEDVNNLFIQLTSLGKIPQMHKLLHAPFTLHEGLLNKIAREIEHAKAGKPAHIIVKVNALVEQEIIQAFYRASMAGVKVDLIVRGICCLKPGVKGLSENIKVRSIIGRFLEHTRVFFFENDGSPEVWAGSADLMKRNLLRRVETCFPIESKKLRERIIDDLNVYLSDNTQAWLLNEDGRYTRTTRSDNEDVISAQTTLLELMAKTY</sequence>
<protein>
    <recommendedName>
        <fullName evidence="6 7">Polyphosphate kinase</fullName>
        <ecNumber evidence="6 7">2.7.4.1</ecNumber>
    </recommendedName>
    <alternativeName>
        <fullName evidence="6">ATP-polyphosphate phosphotransferase</fullName>
    </alternativeName>
    <alternativeName>
        <fullName evidence="6">Polyphosphoric acid kinase</fullName>
    </alternativeName>
</protein>
<dbReference type="HAMAP" id="MF_00347">
    <property type="entry name" value="Polyphosphate_kinase"/>
    <property type="match status" value="1"/>
</dbReference>
<dbReference type="NCBIfam" id="NF003917">
    <property type="entry name" value="PRK05443.1-1"/>
    <property type="match status" value="1"/>
</dbReference>
<dbReference type="NCBIfam" id="NF003918">
    <property type="entry name" value="PRK05443.1-2"/>
    <property type="match status" value="1"/>
</dbReference>
<proteinExistence type="inferred from homology"/>
<feature type="binding site" evidence="6">
    <location>
        <position position="573"/>
    </location>
    <ligand>
        <name>ATP</name>
        <dbReference type="ChEBI" id="CHEBI:30616"/>
    </ligand>
</feature>
<dbReference type="PANTHER" id="PTHR30218">
    <property type="entry name" value="POLYPHOSPHATE KINASE"/>
    <property type="match status" value="1"/>
</dbReference>
<dbReference type="AlphaFoldDB" id="A0A0A0BG23"/>
<accession>A0A0A0BG23</accession>
<comment type="caution">
    <text evidence="12">The sequence shown here is derived from an EMBL/GenBank/DDBJ whole genome shotgun (WGS) entry which is preliminary data.</text>
</comment>
<gene>
    <name evidence="6" type="primary">ppk</name>
    <name evidence="12" type="ORF">LP43_1292</name>
</gene>
<dbReference type="Gene3D" id="3.30.1840.10">
    <property type="entry name" value="Polyphosphate kinase middle domain"/>
    <property type="match status" value="1"/>
</dbReference>
<evidence type="ECO:0000256" key="3">
    <source>
        <dbReference type="ARBA" id="ARBA00022741"/>
    </source>
</evidence>
<dbReference type="NCBIfam" id="NF003921">
    <property type="entry name" value="PRK05443.2-2"/>
    <property type="match status" value="1"/>
</dbReference>
<organism evidence="12 13">
    <name type="scientific">Methylophaga thiooxydans</name>
    <dbReference type="NCBI Taxonomy" id="392484"/>
    <lineage>
        <taxon>Bacteria</taxon>
        <taxon>Pseudomonadati</taxon>
        <taxon>Pseudomonadota</taxon>
        <taxon>Gammaproteobacteria</taxon>
        <taxon>Thiotrichales</taxon>
        <taxon>Piscirickettsiaceae</taxon>
        <taxon>Methylophaga</taxon>
    </lineage>
</organism>
<evidence type="ECO:0000256" key="5">
    <source>
        <dbReference type="ARBA" id="ARBA00022840"/>
    </source>
</evidence>
<evidence type="ECO:0000256" key="7">
    <source>
        <dbReference type="RuleBase" id="RU003800"/>
    </source>
</evidence>
<evidence type="ECO:0000259" key="8">
    <source>
        <dbReference type="Pfam" id="PF02503"/>
    </source>
</evidence>
<evidence type="ECO:0000256" key="1">
    <source>
        <dbReference type="ARBA" id="ARBA00022553"/>
    </source>
</evidence>
<keyword evidence="1 6" id="KW-0597">Phosphoprotein</keyword>
<keyword evidence="6" id="KW-0460">Magnesium</keyword>
<feature type="binding site" evidence="6">
    <location>
        <position position="384"/>
    </location>
    <ligand>
        <name>Mg(2+)</name>
        <dbReference type="ChEBI" id="CHEBI:18420"/>
    </ligand>
</feature>
<feature type="domain" description="Polyphosphate kinase C-terminal" evidence="10">
    <location>
        <begin position="512"/>
        <end position="684"/>
    </location>
</feature>